<dbReference type="PRINTS" id="PR00046">
    <property type="entry name" value="SIGMA70FCT"/>
</dbReference>
<comment type="subcellular location">
    <subcellularLocation>
        <location evidence="6">Plastid</location>
        <location evidence="6">Chloroplast</location>
    </subcellularLocation>
</comment>
<dbReference type="InterPro" id="IPR000943">
    <property type="entry name" value="RNA_pol_sigma70"/>
</dbReference>
<organism evidence="10 11">
    <name type="scientific">Heracleum sosnowskyi</name>
    <dbReference type="NCBI Taxonomy" id="360622"/>
    <lineage>
        <taxon>Eukaryota</taxon>
        <taxon>Viridiplantae</taxon>
        <taxon>Streptophyta</taxon>
        <taxon>Embryophyta</taxon>
        <taxon>Tracheophyta</taxon>
        <taxon>Spermatophyta</taxon>
        <taxon>Magnoliopsida</taxon>
        <taxon>eudicotyledons</taxon>
        <taxon>Gunneridae</taxon>
        <taxon>Pentapetalae</taxon>
        <taxon>asterids</taxon>
        <taxon>campanulids</taxon>
        <taxon>Apiales</taxon>
        <taxon>Apiaceae</taxon>
        <taxon>Apioideae</taxon>
        <taxon>apioid superclade</taxon>
        <taxon>Tordylieae</taxon>
        <taxon>Tordyliinae</taxon>
        <taxon>Heracleum</taxon>
    </lineage>
</organism>
<dbReference type="EMBL" id="JAUIZM010000002">
    <property type="protein sequence ID" value="KAK1400160.1"/>
    <property type="molecule type" value="Genomic_DNA"/>
</dbReference>
<sequence length="557" mass="63007">MEVSKSLLSSSSQFPPRSLPKHFSSAVKLHEQATHVLNSVQTTSLAPTFPTSACTQEQPDDVKHLLRIDKTNQAILGGKQLETGFRAYEVNNTVDPDKFLQEFQRQLLQRQGLWYLSPSSQTGNIPSSLLSEQSGGAATKKSMEVEPCDVLALAQEALSASKQAVLLAEDHKPSGANLDESLTLSLGSMTSADFPVKQARTVRSTRHLERQSKKRRIPERKEMLQDKRVTPPRSKSKTSDSDDPLRLFTWVPETKKLLTAKEESELIAHIQELMRLEEVKGTLHAQFGREPTLVEWADAVGLSCRALKSQIHCSNKSREKLIYSNFRLVVHIAKQFKGRGLNLQDLLQEGSMGLMWSIKKFKPQAGCRFATYAYWWIRQSVRKSIFQHSRTIRLPDSVYGLLYKVTEAKRQCIQEGHRRPTKEQIAARSGITVDKLQRLLCLVRTPLSMEQAVWADQPTTYQQITADKAVETPKETVEKQLMRQHIRNLLGVLSPKERKIMQLRYGIIGGKSKTLSDIGLVFGLSKERVRQLESRSLYKLRQHLDSEGLAAYEDLLA</sequence>
<dbReference type="PROSITE" id="PS00715">
    <property type="entry name" value="SIGMA70_1"/>
    <property type="match status" value="1"/>
</dbReference>
<keyword evidence="11" id="KW-1185">Reference proteome</keyword>
<comment type="function">
    <text evidence="6">Sigma factors are initiation factors that promote the attachment of plastid-encoded RNA polymerase (PEP) to specific initiation sites and are then released.</text>
</comment>
<reference evidence="10" key="2">
    <citation type="submission" date="2023-05" db="EMBL/GenBank/DDBJ databases">
        <authorList>
            <person name="Schelkunov M.I."/>
        </authorList>
    </citation>
    <scope>NUCLEOTIDE SEQUENCE</scope>
    <source>
        <strain evidence="10">Hsosn_3</strain>
        <tissue evidence="10">Leaf</tissue>
    </source>
</reference>
<gene>
    <name evidence="10" type="ORF">POM88_010023</name>
</gene>
<keyword evidence="5 6" id="KW-0804">Transcription</keyword>
<dbReference type="InterPro" id="IPR036388">
    <property type="entry name" value="WH-like_DNA-bd_sf"/>
</dbReference>
<keyword evidence="4 6" id="KW-0238">DNA-binding</keyword>
<evidence type="ECO:0000256" key="7">
    <source>
        <dbReference type="SAM" id="MobiDB-lite"/>
    </source>
</evidence>
<evidence type="ECO:0000259" key="9">
    <source>
        <dbReference type="PROSITE" id="PS00716"/>
    </source>
</evidence>
<protein>
    <recommendedName>
        <fullName evidence="6">RNA polymerase sigma factor</fullName>
    </recommendedName>
</protein>
<dbReference type="GO" id="GO:0071482">
    <property type="term" value="P:cellular response to light stimulus"/>
    <property type="evidence" value="ECO:0007669"/>
    <property type="project" value="UniProtKB-ARBA"/>
</dbReference>
<evidence type="ECO:0000256" key="3">
    <source>
        <dbReference type="ARBA" id="ARBA00023082"/>
    </source>
</evidence>
<feature type="region of interest" description="Disordered" evidence="7">
    <location>
        <begin position="202"/>
        <end position="243"/>
    </location>
</feature>
<dbReference type="InterPro" id="IPR007624">
    <property type="entry name" value="RNA_pol_sigma70_r3"/>
</dbReference>
<dbReference type="GO" id="GO:0003677">
    <property type="term" value="F:DNA binding"/>
    <property type="evidence" value="ECO:0007669"/>
    <property type="project" value="UniProtKB-KW"/>
</dbReference>
<dbReference type="InterPro" id="IPR013325">
    <property type="entry name" value="RNA_pol_sigma_r2"/>
</dbReference>
<dbReference type="GO" id="GO:0016987">
    <property type="term" value="F:sigma factor activity"/>
    <property type="evidence" value="ECO:0007669"/>
    <property type="project" value="UniProtKB-UniRule"/>
</dbReference>
<dbReference type="Pfam" id="PF04545">
    <property type="entry name" value="Sigma70_r4"/>
    <property type="match status" value="1"/>
</dbReference>
<dbReference type="InterPro" id="IPR013324">
    <property type="entry name" value="RNA_pol_sigma_r3/r4-like"/>
</dbReference>
<dbReference type="Pfam" id="PF04542">
    <property type="entry name" value="Sigma70_r2"/>
    <property type="match status" value="1"/>
</dbReference>
<dbReference type="AlphaFoldDB" id="A0AAD8J912"/>
<evidence type="ECO:0000313" key="11">
    <source>
        <dbReference type="Proteomes" id="UP001237642"/>
    </source>
</evidence>
<evidence type="ECO:0000256" key="2">
    <source>
        <dbReference type="ARBA" id="ARBA00023015"/>
    </source>
</evidence>
<name>A0AAD8J912_9APIA</name>
<dbReference type="PANTHER" id="PTHR30603:SF45">
    <property type="entry name" value="RNA POLYMERASE SIGMA FACTOR SIGF, CHLOROPLASTIC"/>
    <property type="match status" value="1"/>
</dbReference>
<evidence type="ECO:0000259" key="8">
    <source>
        <dbReference type="PROSITE" id="PS00715"/>
    </source>
</evidence>
<accession>A0AAD8J912</accession>
<dbReference type="CDD" id="cd06171">
    <property type="entry name" value="Sigma70_r4"/>
    <property type="match status" value="1"/>
</dbReference>
<dbReference type="InterPro" id="IPR007627">
    <property type="entry name" value="RNA_pol_sigma70_r2"/>
</dbReference>
<dbReference type="PANTHER" id="PTHR30603">
    <property type="entry name" value="RNA POLYMERASE SIGMA FACTOR RPO"/>
    <property type="match status" value="1"/>
</dbReference>
<dbReference type="GO" id="GO:0006352">
    <property type="term" value="P:DNA-templated transcription initiation"/>
    <property type="evidence" value="ECO:0007669"/>
    <property type="project" value="UniProtKB-UniRule"/>
</dbReference>
<comment type="caution">
    <text evidence="10">The sequence shown here is derived from an EMBL/GenBank/DDBJ whole genome shotgun (WGS) entry which is preliminary data.</text>
</comment>
<feature type="region of interest" description="Disordered" evidence="7">
    <location>
        <begin position="1"/>
        <end position="20"/>
    </location>
</feature>
<dbReference type="Gene3D" id="1.20.120.1810">
    <property type="match status" value="1"/>
</dbReference>
<evidence type="ECO:0000256" key="1">
    <source>
        <dbReference type="ARBA" id="ARBA00007788"/>
    </source>
</evidence>
<dbReference type="InterPro" id="IPR016262">
    <property type="entry name" value="RNA_pol_sigma_SigB/C/D/F"/>
</dbReference>
<evidence type="ECO:0000256" key="4">
    <source>
        <dbReference type="ARBA" id="ARBA00023125"/>
    </source>
</evidence>
<dbReference type="InterPro" id="IPR007630">
    <property type="entry name" value="RNA_pol_sigma70_r4"/>
</dbReference>
<feature type="compositionally biased region" description="Low complexity" evidence="7">
    <location>
        <begin position="1"/>
        <end position="16"/>
    </location>
</feature>
<proteinExistence type="inferred from homology"/>
<dbReference type="PIRSF" id="PIRSF000767">
    <property type="entry name" value="RNA_pol_sigma_SigB/C/D"/>
    <property type="match status" value="1"/>
</dbReference>
<keyword evidence="6" id="KW-0934">Plastid</keyword>
<evidence type="ECO:0000256" key="5">
    <source>
        <dbReference type="ARBA" id="ARBA00023163"/>
    </source>
</evidence>
<reference evidence="10" key="1">
    <citation type="submission" date="2023-02" db="EMBL/GenBank/DDBJ databases">
        <title>Genome of toxic invasive species Heracleum sosnowskyi carries increased number of genes despite the absence of recent whole-genome duplications.</title>
        <authorList>
            <person name="Schelkunov M."/>
            <person name="Shtratnikova V."/>
            <person name="Makarenko M."/>
            <person name="Klepikova A."/>
            <person name="Omelchenko D."/>
            <person name="Novikova G."/>
            <person name="Obukhova E."/>
            <person name="Bogdanov V."/>
            <person name="Penin A."/>
            <person name="Logacheva M."/>
        </authorList>
    </citation>
    <scope>NUCLEOTIDE SEQUENCE</scope>
    <source>
        <strain evidence="10">Hsosn_3</strain>
        <tissue evidence="10">Leaf</tissue>
    </source>
</reference>
<dbReference type="Pfam" id="PF04539">
    <property type="entry name" value="Sigma70_r3"/>
    <property type="match status" value="1"/>
</dbReference>
<dbReference type="SUPFAM" id="SSF88946">
    <property type="entry name" value="Sigma2 domain of RNA polymerase sigma factors"/>
    <property type="match status" value="1"/>
</dbReference>
<feature type="compositionally biased region" description="Basic and acidic residues" evidence="7">
    <location>
        <begin position="219"/>
        <end position="229"/>
    </location>
</feature>
<dbReference type="Gene3D" id="1.10.10.10">
    <property type="entry name" value="Winged helix-like DNA-binding domain superfamily/Winged helix DNA-binding domain"/>
    <property type="match status" value="2"/>
</dbReference>
<keyword evidence="3 6" id="KW-0731">Sigma factor</keyword>
<dbReference type="GO" id="GO:0009507">
    <property type="term" value="C:chloroplast"/>
    <property type="evidence" value="ECO:0007669"/>
    <property type="project" value="UniProtKB-SubCell"/>
</dbReference>
<keyword evidence="2 6" id="KW-0805">Transcription regulation</keyword>
<evidence type="ECO:0000313" key="10">
    <source>
        <dbReference type="EMBL" id="KAK1400160.1"/>
    </source>
</evidence>
<keyword evidence="6" id="KW-0150">Chloroplast</keyword>
<feature type="domain" description="RNA polymerase sigma-70" evidence="8">
    <location>
        <begin position="345"/>
        <end position="358"/>
    </location>
</feature>
<feature type="domain" description="RNA polymerase sigma-70" evidence="9">
    <location>
        <begin position="514"/>
        <end position="540"/>
    </location>
</feature>
<comment type="similarity">
    <text evidence="1 6">Belongs to the sigma-70 factor family.</text>
</comment>
<dbReference type="NCBIfam" id="TIGR02937">
    <property type="entry name" value="sigma70-ECF"/>
    <property type="match status" value="1"/>
</dbReference>
<dbReference type="InterPro" id="IPR050239">
    <property type="entry name" value="Sigma-70_RNA_pol_init_factors"/>
</dbReference>
<dbReference type="SUPFAM" id="SSF88659">
    <property type="entry name" value="Sigma3 and sigma4 domains of RNA polymerase sigma factors"/>
    <property type="match status" value="2"/>
</dbReference>
<dbReference type="PROSITE" id="PS00716">
    <property type="entry name" value="SIGMA70_2"/>
    <property type="match status" value="1"/>
</dbReference>
<dbReference type="InterPro" id="IPR014284">
    <property type="entry name" value="RNA_pol_sigma-70_dom"/>
</dbReference>
<evidence type="ECO:0000256" key="6">
    <source>
        <dbReference type="PIRNR" id="PIRNR000767"/>
    </source>
</evidence>
<dbReference type="Proteomes" id="UP001237642">
    <property type="component" value="Unassembled WGS sequence"/>
</dbReference>